<dbReference type="InterPro" id="IPR008964">
    <property type="entry name" value="Invasin/intimin_cell_adhesion"/>
</dbReference>
<organism evidence="1">
    <name type="scientific">Siphoviridae sp. ctBeL15</name>
    <dbReference type="NCBI Taxonomy" id="2825374"/>
    <lineage>
        <taxon>Viruses</taxon>
        <taxon>Duplodnaviria</taxon>
        <taxon>Heunggongvirae</taxon>
        <taxon>Uroviricota</taxon>
        <taxon>Caudoviricetes</taxon>
    </lineage>
</organism>
<reference evidence="1" key="1">
    <citation type="journal article" date="2021" name="Proc. Natl. Acad. Sci. U.S.A.">
        <title>A Catalog of Tens of Thousands of Viruses from Human Metagenomes Reveals Hidden Associations with Chronic Diseases.</title>
        <authorList>
            <person name="Tisza M.J."/>
            <person name="Buck C.B."/>
        </authorList>
    </citation>
    <scope>NUCLEOTIDE SEQUENCE</scope>
    <source>
        <strain evidence="1">CtBeL15</strain>
    </source>
</reference>
<evidence type="ECO:0000313" key="1">
    <source>
        <dbReference type="EMBL" id="DAG00009.1"/>
    </source>
</evidence>
<protein>
    <submittedName>
        <fullName evidence="1">Head closure knob</fullName>
    </submittedName>
</protein>
<dbReference type="Gene3D" id="2.60.40.1080">
    <property type="match status" value="1"/>
</dbReference>
<proteinExistence type="predicted"/>
<dbReference type="Pfam" id="PF26182">
    <property type="entry name" value="Ig_NUP210_5th"/>
    <property type="match status" value="1"/>
</dbReference>
<name>A0A8S5UZT7_9CAUD</name>
<dbReference type="EMBL" id="BK016176">
    <property type="protein sequence ID" value="DAG00009.1"/>
    <property type="molecule type" value="Genomic_DNA"/>
</dbReference>
<accession>A0A8S5UZT7</accession>
<dbReference type="SUPFAM" id="SSF49373">
    <property type="entry name" value="Invasin/intimin cell-adhesion fragments"/>
    <property type="match status" value="1"/>
</dbReference>
<sequence length="439" mass="48727">MADIKNNLGNIAAMAERIHATTNRPAQYNDRRNPYFGDPTARFVQAYGKYASDYTACRVQGLDSDPNNFYEWSDQLIRLADARKKGNAIDRPIDNYKEFLMVDRRIEYVPEGAKMETMGSTWLVTNPANISSAVGGGIIRRCNTTWNHLDWYGNVLKEPMVLESVKLNANANDFQETVLMMQGYFNIIIQRNEETADLDVNSRMILGRMAYQITGYADVAQEFTGDEESVRLLRFTARMTEPDKEKDDLVNRVANAYPFAWEINVGGKAVMSKGEKVKFTAVSLRNGEKADGDAKHPTRYLWFSSDENVCRVDPVGNVTAVGEGECTITAVLVQNEEHYGTYAVTVAERVSGIHWQTEPVEKLEAYGKTTLTAIYTENGAETGDAVKWTFTGAAEGSYTADVEGSTATVYCWGGSVKPLTVTASCKGQSVSAEIALEGW</sequence>